<evidence type="ECO:0000256" key="6">
    <source>
        <dbReference type="ARBA" id="ARBA00022967"/>
    </source>
</evidence>
<dbReference type="Pfam" id="PF13732">
    <property type="entry name" value="DrrA1-3_C"/>
    <property type="match status" value="1"/>
</dbReference>
<keyword evidence="5 11" id="KW-0067">ATP-binding</keyword>
<protein>
    <submittedName>
        <fullName evidence="11">Daunorubicin resistance protein DrrA family ABC transporter ATP-binding protein</fullName>
    </submittedName>
</protein>
<dbReference type="PANTHER" id="PTHR42711:SF19">
    <property type="entry name" value="DOXORUBICIN RESISTANCE ATP-BINDING PROTEIN DRRA"/>
    <property type="match status" value="1"/>
</dbReference>
<organism evidence="11 12">
    <name type="scientific">Asanoa siamensis</name>
    <dbReference type="NCBI Taxonomy" id="926357"/>
    <lineage>
        <taxon>Bacteria</taxon>
        <taxon>Bacillati</taxon>
        <taxon>Actinomycetota</taxon>
        <taxon>Actinomycetes</taxon>
        <taxon>Micromonosporales</taxon>
        <taxon>Micromonosporaceae</taxon>
        <taxon>Asanoa</taxon>
    </lineage>
</organism>
<keyword evidence="2" id="KW-0813">Transport</keyword>
<evidence type="ECO:0000256" key="5">
    <source>
        <dbReference type="ARBA" id="ARBA00022840"/>
    </source>
</evidence>
<dbReference type="NCBIfam" id="TIGR01188">
    <property type="entry name" value="drrA"/>
    <property type="match status" value="1"/>
</dbReference>
<evidence type="ECO:0000256" key="4">
    <source>
        <dbReference type="ARBA" id="ARBA00022741"/>
    </source>
</evidence>
<keyword evidence="7" id="KW-0472">Membrane</keyword>
<evidence type="ECO:0000256" key="7">
    <source>
        <dbReference type="ARBA" id="ARBA00023136"/>
    </source>
</evidence>
<dbReference type="InterPro" id="IPR003593">
    <property type="entry name" value="AAA+_ATPase"/>
</dbReference>
<dbReference type="InterPro" id="IPR025302">
    <property type="entry name" value="DrrA1/2-like_C"/>
</dbReference>
<comment type="similarity">
    <text evidence="9">Belongs to the ABC transporter superfamily. Drug exporter-1 (DrugE1) (TC 3.A.1.105) family.</text>
</comment>
<dbReference type="Gene3D" id="3.40.50.300">
    <property type="entry name" value="P-loop containing nucleotide triphosphate hydrolases"/>
    <property type="match status" value="1"/>
</dbReference>
<dbReference type="InterPro" id="IPR005894">
    <property type="entry name" value="DrrA"/>
</dbReference>
<dbReference type="EMBL" id="BONE01000041">
    <property type="protein sequence ID" value="GIF75279.1"/>
    <property type="molecule type" value="Genomic_DNA"/>
</dbReference>
<dbReference type="SUPFAM" id="SSF52540">
    <property type="entry name" value="P-loop containing nucleoside triphosphate hydrolases"/>
    <property type="match status" value="1"/>
</dbReference>
<keyword evidence="4" id="KW-0547">Nucleotide-binding</keyword>
<dbReference type="PROSITE" id="PS00211">
    <property type="entry name" value="ABC_TRANSPORTER_1"/>
    <property type="match status" value="1"/>
</dbReference>
<dbReference type="Proteomes" id="UP000604117">
    <property type="component" value="Unassembled WGS sequence"/>
</dbReference>
<dbReference type="InterPro" id="IPR017871">
    <property type="entry name" value="ABC_transporter-like_CS"/>
</dbReference>
<accession>A0ABQ4CVH5</accession>
<evidence type="ECO:0000256" key="3">
    <source>
        <dbReference type="ARBA" id="ARBA00022475"/>
    </source>
</evidence>
<feature type="domain" description="ABC transporter" evidence="10">
    <location>
        <begin position="6"/>
        <end position="236"/>
    </location>
</feature>
<evidence type="ECO:0000259" key="10">
    <source>
        <dbReference type="PROSITE" id="PS50893"/>
    </source>
</evidence>
<dbReference type="InterPro" id="IPR003439">
    <property type="entry name" value="ABC_transporter-like_ATP-bd"/>
</dbReference>
<evidence type="ECO:0000256" key="8">
    <source>
        <dbReference type="ARBA" id="ARBA00023251"/>
    </source>
</evidence>
<keyword evidence="12" id="KW-1185">Reference proteome</keyword>
<dbReference type="InterPro" id="IPR027417">
    <property type="entry name" value="P-loop_NTPase"/>
</dbReference>
<comment type="caution">
    <text evidence="11">The sequence shown here is derived from an EMBL/GenBank/DDBJ whole genome shotgun (WGS) entry which is preliminary data.</text>
</comment>
<dbReference type="RefSeq" id="WP_203716153.1">
    <property type="nucleotide sequence ID" value="NZ_BONE01000041.1"/>
</dbReference>
<evidence type="ECO:0000313" key="11">
    <source>
        <dbReference type="EMBL" id="GIF75279.1"/>
    </source>
</evidence>
<dbReference type="PANTHER" id="PTHR42711">
    <property type="entry name" value="ABC TRANSPORTER ATP-BINDING PROTEIN"/>
    <property type="match status" value="1"/>
</dbReference>
<keyword evidence="8" id="KW-0046">Antibiotic resistance</keyword>
<evidence type="ECO:0000313" key="12">
    <source>
        <dbReference type="Proteomes" id="UP000604117"/>
    </source>
</evidence>
<gene>
    <name evidence="11" type="ORF">Asi02nite_47970</name>
</gene>
<keyword evidence="3" id="KW-1003">Cell membrane</keyword>
<evidence type="ECO:0000256" key="2">
    <source>
        <dbReference type="ARBA" id="ARBA00022448"/>
    </source>
</evidence>
<reference evidence="11 12" key="1">
    <citation type="submission" date="2021-01" db="EMBL/GenBank/DDBJ databases">
        <title>Whole genome shotgun sequence of Asanoa siamensis NBRC 107932.</title>
        <authorList>
            <person name="Komaki H."/>
            <person name="Tamura T."/>
        </authorList>
    </citation>
    <scope>NUCLEOTIDE SEQUENCE [LARGE SCALE GENOMIC DNA]</scope>
    <source>
        <strain evidence="11 12">NBRC 107932</strain>
    </source>
</reference>
<sequence>MTSSAIEASGLRKAYGDKVVLDGIDLEVAAGTIFSLLGPNGAGKTTTVNVLTTLMKADAGTVRVAGHDVVTETKAVRAAIGVTGQFAAVDDLLTGRENLQLMADLKRMPGAQGKRVVEELLERFDLTESAQKMASTYSGGMRRKLDLAMTLVGKPRIIFLDEPTTGLDPRSRRIMWDTIRQLVGEGVTIFLTTQYLEEADRLAGRIAVLDQGRLVAQGTPAELKRQIPGSHVRLRFAGDAEIAAALRVLTDATRDAEDDLVLRVPSDGGAQSVRTLLTHLDTHAVDVEEFSVHTPDLDDVFLALTGRTSEKVSN</sequence>
<comment type="subcellular location">
    <subcellularLocation>
        <location evidence="1">Cell membrane</location>
        <topology evidence="1">Peripheral membrane protein</topology>
        <orientation evidence="1">Cytoplasmic side</orientation>
    </subcellularLocation>
</comment>
<dbReference type="InterPro" id="IPR050763">
    <property type="entry name" value="ABC_transporter_ATP-binding"/>
</dbReference>
<evidence type="ECO:0000256" key="1">
    <source>
        <dbReference type="ARBA" id="ARBA00004413"/>
    </source>
</evidence>
<dbReference type="SMART" id="SM00382">
    <property type="entry name" value="AAA"/>
    <property type="match status" value="1"/>
</dbReference>
<name>A0ABQ4CVH5_9ACTN</name>
<keyword evidence="6" id="KW-1278">Translocase</keyword>
<evidence type="ECO:0000256" key="9">
    <source>
        <dbReference type="ARBA" id="ARBA00049985"/>
    </source>
</evidence>
<dbReference type="PROSITE" id="PS50893">
    <property type="entry name" value="ABC_TRANSPORTER_2"/>
    <property type="match status" value="1"/>
</dbReference>
<proteinExistence type="inferred from homology"/>
<dbReference type="GO" id="GO:0005524">
    <property type="term" value="F:ATP binding"/>
    <property type="evidence" value="ECO:0007669"/>
    <property type="project" value="UniProtKB-KW"/>
</dbReference>
<dbReference type="Pfam" id="PF00005">
    <property type="entry name" value="ABC_tran"/>
    <property type="match status" value="1"/>
</dbReference>